<name>A0A0W8G5S6_9ZZZZ</name>
<dbReference type="AlphaFoldDB" id="A0A0W8G5S6"/>
<comment type="caution">
    <text evidence="1">The sequence shown here is derived from an EMBL/GenBank/DDBJ whole genome shotgun (WGS) entry which is preliminary data.</text>
</comment>
<accession>A0A0W8G5S6</accession>
<sequence>MGLAPQAELAAAVLAGPAHPALGNKARALALFWLVREQARRLGHGPKGMLVPRRYGGELWGHGGELAAAYADLGLTRDSVRLADTPEFELWTAAGGPPRG</sequence>
<protein>
    <submittedName>
        <fullName evidence="1">Radical sam domain protein</fullName>
    </submittedName>
</protein>
<organism evidence="1">
    <name type="scientific">hydrocarbon metagenome</name>
    <dbReference type="NCBI Taxonomy" id="938273"/>
    <lineage>
        <taxon>unclassified sequences</taxon>
        <taxon>metagenomes</taxon>
        <taxon>ecological metagenomes</taxon>
    </lineage>
</organism>
<reference evidence="1" key="1">
    <citation type="journal article" date="2015" name="Proc. Natl. Acad. Sci. U.S.A.">
        <title>Networks of energetic and metabolic interactions define dynamics in microbial communities.</title>
        <authorList>
            <person name="Embree M."/>
            <person name="Liu J.K."/>
            <person name="Al-Bassam M.M."/>
            <person name="Zengler K."/>
        </authorList>
    </citation>
    <scope>NUCLEOTIDE SEQUENCE</scope>
</reference>
<dbReference type="EMBL" id="LNQE01000222">
    <property type="protein sequence ID" value="KUG28402.1"/>
    <property type="molecule type" value="Genomic_DNA"/>
</dbReference>
<evidence type="ECO:0000313" key="1">
    <source>
        <dbReference type="EMBL" id="KUG28402.1"/>
    </source>
</evidence>
<proteinExistence type="predicted"/>
<gene>
    <name evidence="1" type="ORF">ASZ90_001722</name>
</gene>